<feature type="transmembrane region" description="Helical" evidence="9">
    <location>
        <begin position="138"/>
        <end position="160"/>
    </location>
</feature>
<reference evidence="10 11" key="1">
    <citation type="submission" date="2018-11" db="EMBL/GenBank/DDBJ databases">
        <authorList>
            <person name="Criscuolo A."/>
        </authorList>
    </citation>
    <scope>NUCLEOTIDE SEQUENCE [LARGE SCALE GENOMIC DNA]</scope>
    <source>
        <strain evidence="10">ACIP111625</strain>
    </source>
</reference>
<feature type="transmembrane region" description="Helical" evidence="9">
    <location>
        <begin position="254"/>
        <end position="278"/>
    </location>
</feature>
<feature type="transmembrane region" description="Helical" evidence="9">
    <location>
        <begin position="189"/>
        <end position="214"/>
    </location>
</feature>
<dbReference type="PANTHER" id="PTHR11795">
    <property type="entry name" value="BRANCHED-CHAIN AMINO ACID TRANSPORT SYSTEM PERMEASE PROTEIN LIVH"/>
    <property type="match status" value="1"/>
</dbReference>
<feature type="transmembrane region" description="Helical" evidence="9">
    <location>
        <begin position="226"/>
        <end position="248"/>
    </location>
</feature>
<evidence type="ECO:0000256" key="5">
    <source>
        <dbReference type="ARBA" id="ARBA00022970"/>
    </source>
</evidence>
<evidence type="ECO:0000256" key="7">
    <source>
        <dbReference type="ARBA" id="ARBA00023136"/>
    </source>
</evidence>
<evidence type="ECO:0000256" key="4">
    <source>
        <dbReference type="ARBA" id="ARBA00022692"/>
    </source>
</evidence>
<gene>
    <name evidence="10" type="primary">livH_8</name>
    <name evidence="10" type="ORF">XINFAN_01623</name>
</gene>
<dbReference type="GO" id="GO:0022857">
    <property type="term" value="F:transmembrane transporter activity"/>
    <property type="evidence" value="ECO:0007669"/>
    <property type="project" value="InterPro"/>
</dbReference>
<comment type="similarity">
    <text evidence="8">Belongs to the binding-protein-dependent transport system permease family. LivHM subfamily.</text>
</comment>
<evidence type="ECO:0000256" key="3">
    <source>
        <dbReference type="ARBA" id="ARBA00022475"/>
    </source>
</evidence>
<dbReference type="EMBL" id="UXAW01000053">
    <property type="protein sequence ID" value="VDC26372.1"/>
    <property type="molecule type" value="Genomic_DNA"/>
</dbReference>
<keyword evidence="4 9" id="KW-0812">Transmembrane</keyword>
<dbReference type="PANTHER" id="PTHR11795:SF445">
    <property type="entry name" value="AMINO ACID ABC TRANSPORTER PERMEASE PROTEIN"/>
    <property type="match status" value="1"/>
</dbReference>
<dbReference type="InterPro" id="IPR037294">
    <property type="entry name" value="ABC_BtuC-like"/>
</dbReference>
<evidence type="ECO:0000256" key="6">
    <source>
        <dbReference type="ARBA" id="ARBA00022989"/>
    </source>
</evidence>
<keyword evidence="7 9" id="KW-0472">Membrane</keyword>
<accession>A0A3P5WXZ2</accession>
<dbReference type="Proteomes" id="UP000277498">
    <property type="component" value="Unassembled WGS sequence"/>
</dbReference>
<evidence type="ECO:0000256" key="8">
    <source>
        <dbReference type="ARBA" id="ARBA00037998"/>
    </source>
</evidence>
<dbReference type="InterPro" id="IPR052157">
    <property type="entry name" value="BCAA_transport_permease"/>
</dbReference>
<protein>
    <submittedName>
        <fullName evidence="10">High-affinity branched-chain amino acid transport system permease protein LivH</fullName>
    </submittedName>
</protein>
<keyword evidence="6 9" id="KW-1133">Transmembrane helix</keyword>
<comment type="subcellular location">
    <subcellularLocation>
        <location evidence="1">Cell membrane</location>
        <topology evidence="1">Multi-pass membrane protein</topology>
    </subcellularLocation>
</comment>
<name>A0A3P5WXZ2_9RHOB</name>
<dbReference type="InterPro" id="IPR001851">
    <property type="entry name" value="ABC_transp_permease"/>
</dbReference>
<dbReference type="CDD" id="cd06582">
    <property type="entry name" value="TM_PBP1_LivH_like"/>
    <property type="match status" value="1"/>
</dbReference>
<dbReference type="AlphaFoldDB" id="A0A3P5WXZ2"/>
<feature type="transmembrane region" description="Helical" evidence="9">
    <location>
        <begin position="96"/>
        <end position="117"/>
    </location>
</feature>
<proteinExistence type="inferred from homology"/>
<evidence type="ECO:0000256" key="1">
    <source>
        <dbReference type="ARBA" id="ARBA00004651"/>
    </source>
</evidence>
<dbReference type="GO" id="GO:0006865">
    <property type="term" value="P:amino acid transport"/>
    <property type="evidence" value="ECO:0007669"/>
    <property type="project" value="UniProtKB-KW"/>
</dbReference>
<keyword evidence="11" id="KW-1185">Reference proteome</keyword>
<feature type="transmembrane region" description="Helical" evidence="9">
    <location>
        <begin position="63"/>
        <end position="84"/>
    </location>
</feature>
<dbReference type="RefSeq" id="WP_124086041.1">
    <property type="nucleotide sequence ID" value="NZ_UXAW01000053.1"/>
</dbReference>
<keyword evidence="5" id="KW-0029">Amino-acid transport</keyword>
<dbReference type="OrthoDB" id="9810089at2"/>
<keyword evidence="3" id="KW-1003">Cell membrane</keyword>
<sequence length="292" mass="30585">MDVALQILFSGLTLGAVYAVSTIGLALIYGALNMLNMAQGGLLALGGYMAMWAMQAMGFPAPLAALTAMAAGAVAGGLIFLLAARPMLGGEGFETRIFIATIGIGLMLESLILKAFGPQPQAQSLRLDGGLMFGRVNLPWQNLLIFVTAILMLAGVALLLGRSRLGRAIRATSMNREAAQLMGVPIRRIYLTILMLSGALAALSGIMISSMSGLLPNMGADPMLKAFIICVVAGLGNVPGAALVAFAIGMLEALIQYLFGVQYAFAILLCLVIAVLIWRPQGIFGQKEVVRL</sequence>
<keyword evidence="2" id="KW-0813">Transport</keyword>
<evidence type="ECO:0000313" key="10">
    <source>
        <dbReference type="EMBL" id="VDC26372.1"/>
    </source>
</evidence>
<organism evidence="10 11">
    <name type="scientific">Pseudogemmobacter humi</name>
    <dbReference type="NCBI Taxonomy" id="2483812"/>
    <lineage>
        <taxon>Bacteria</taxon>
        <taxon>Pseudomonadati</taxon>
        <taxon>Pseudomonadota</taxon>
        <taxon>Alphaproteobacteria</taxon>
        <taxon>Rhodobacterales</taxon>
        <taxon>Paracoccaceae</taxon>
        <taxon>Pseudogemmobacter</taxon>
    </lineage>
</organism>
<dbReference type="Gene3D" id="1.10.3470.10">
    <property type="entry name" value="ABC transporter involved in vitamin B12 uptake, BtuC"/>
    <property type="match status" value="1"/>
</dbReference>
<evidence type="ECO:0000256" key="9">
    <source>
        <dbReference type="SAM" id="Phobius"/>
    </source>
</evidence>
<evidence type="ECO:0000313" key="11">
    <source>
        <dbReference type="Proteomes" id="UP000277498"/>
    </source>
</evidence>
<dbReference type="Pfam" id="PF02653">
    <property type="entry name" value="BPD_transp_2"/>
    <property type="match status" value="1"/>
</dbReference>
<evidence type="ECO:0000256" key="2">
    <source>
        <dbReference type="ARBA" id="ARBA00022448"/>
    </source>
</evidence>
<dbReference type="GO" id="GO:0005886">
    <property type="term" value="C:plasma membrane"/>
    <property type="evidence" value="ECO:0007669"/>
    <property type="project" value="UniProtKB-SubCell"/>
</dbReference>